<evidence type="ECO:0000313" key="12">
    <source>
        <dbReference type="EMBL" id="KAA9349523.1"/>
    </source>
</evidence>
<dbReference type="PANTHER" id="PTHR33121">
    <property type="entry name" value="CYCLIC DI-GMP PHOSPHODIESTERASE PDEF"/>
    <property type="match status" value="1"/>
</dbReference>
<organism evidence="12 13">
    <name type="scientific">Ochrobactrum quorumnocens</name>
    <dbReference type="NCBI Taxonomy" id="271865"/>
    <lineage>
        <taxon>Bacteria</taxon>
        <taxon>Pseudomonadati</taxon>
        <taxon>Pseudomonadota</taxon>
        <taxon>Alphaproteobacteria</taxon>
        <taxon>Hyphomicrobiales</taxon>
        <taxon>Brucellaceae</taxon>
        <taxon>Brucella/Ochrobactrum group</taxon>
        <taxon>Ochrobactrum</taxon>
    </lineage>
</organism>
<evidence type="ECO:0000256" key="7">
    <source>
        <dbReference type="ARBA" id="ARBA00022989"/>
    </source>
</evidence>
<proteinExistence type="predicted"/>
<accession>A0A5N1JCP8</accession>
<dbReference type="InterPro" id="IPR024744">
    <property type="entry name" value="CSS-motif_dom"/>
</dbReference>
<name>A0A5N1JCP8_9HYPH</name>
<dbReference type="GO" id="GO:0005886">
    <property type="term" value="C:plasma membrane"/>
    <property type="evidence" value="ECO:0007669"/>
    <property type="project" value="UniProtKB-SubCell"/>
</dbReference>
<dbReference type="InterPro" id="IPR035919">
    <property type="entry name" value="EAL_sf"/>
</dbReference>
<sequence length="532" mass="58466">MNPRRSRIVALGLLLGLIGATLPVAAMGWMSWQIAERSAFSVLDGYADTALERASETFNSARLSLIKSGQSKLIPCTEEHVAMMRDETINSRFVDEIGYFSDGILKCTSWGPVNQLIERSHTDFMTIEGSLVTLRVKPAASFQAEMTAIYVDNYGALINPGTFVDFSIKNEMGVALLSQQGHLLSERNHPLIKDFIKIVSLEENGIKDSVAFSVKKRDGLIALVADDSAKFGQPGVKELLILVPVGAFIGVILAGIVYWNARQRLSPQAELALAIKRNEFFVHYQPIIDIKSGICVGAEALVRWRRADGDIMRPDQFIPLAEETGLIMAVTDLVVDHVITDLGKVLVNDRTLHIAINVSAADIHSGRIMDTLDQKLKSSGLRAQQIWLEATERGFIDINSARSTLERARKAGHSVAIDDFGTGYSSLQYLQGLPLDALKIDKSFVDTICRDTATSTVTLHIIQMARELGLFTVAEGIETSEQADFLKGEGVDYGQGWLYSKALPADEFIAYHHQNKLAFGNASEVIQIAKSR</sequence>
<dbReference type="InterPro" id="IPR050706">
    <property type="entry name" value="Cyclic-di-GMP_PDE-like"/>
</dbReference>
<evidence type="ECO:0000259" key="11">
    <source>
        <dbReference type="PROSITE" id="PS50883"/>
    </source>
</evidence>
<evidence type="ECO:0000256" key="9">
    <source>
        <dbReference type="ARBA" id="ARBA00034290"/>
    </source>
</evidence>
<evidence type="ECO:0000256" key="6">
    <source>
        <dbReference type="ARBA" id="ARBA00022801"/>
    </source>
</evidence>
<feature type="transmembrane region" description="Helical" evidence="10">
    <location>
        <begin position="239"/>
        <end position="259"/>
    </location>
</feature>
<comment type="subcellular location">
    <subcellularLocation>
        <location evidence="1">Cell membrane</location>
        <topology evidence="1">Multi-pass membrane protein</topology>
    </subcellularLocation>
</comment>
<dbReference type="RefSeq" id="WP_151096147.1">
    <property type="nucleotide sequence ID" value="NZ_VYXQ01000050.1"/>
</dbReference>
<dbReference type="PROSITE" id="PS50883">
    <property type="entry name" value="EAL"/>
    <property type="match status" value="1"/>
</dbReference>
<keyword evidence="5 10" id="KW-0812">Transmembrane</keyword>
<protein>
    <recommendedName>
        <fullName evidence="2">cyclic-guanylate-specific phosphodiesterase</fullName>
        <ecNumber evidence="2">3.1.4.52</ecNumber>
    </recommendedName>
</protein>
<dbReference type="AlphaFoldDB" id="A0A5N1JCP8"/>
<dbReference type="CDD" id="cd01948">
    <property type="entry name" value="EAL"/>
    <property type="match status" value="1"/>
</dbReference>
<dbReference type="SUPFAM" id="SSF141868">
    <property type="entry name" value="EAL domain-like"/>
    <property type="match status" value="1"/>
</dbReference>
<evidence type="ECO:0000256" key="4">
    <source>
        <dbReference type="ARBA" id="ARBA00022636"/>
    </source>
</evidence>
<evidence type="ECO:0000256" key="1">
    <source>
        <dbReference type="ARBA" id="ARBA00004651"/>
    </source>
</evidence>
<gene>
    <name evidence="12" type="ORF">F3W84_23575</name>
</gene>
<evidence type="ECO:0000256" key="10">
    <source>
        <dbReference type="SAM" id="Phobius"/>
    </source>
</evidence>
<dbReference type="GO" id="GO:0071111">
    <property type="term" value="F:cyclic-guanylate-specific phosphodiesterase activity"/>
    <property type="evidence" value="ECO:0007669"/>
    <property type="project" value="UniProtKB-EC"/>
</dbReference>
<dbReference type="Pfam" id="PF12792">
    <property type="entry name" value="CSS-motif"/>
    <property type="match status" value="1"/>
</dbReference>
<dbReference type="Gene3D" id="3.20.20.450">
    <property type="entry name" value="EAL domain"/>
    <property type="match status" value="1"/>
</dbReference>
<evidence type="ECO:0000256" key="2">
    <source>
        <dbReference type="ARBA" id="ARBA00012282"/>
    </source>
</evidence>
<evidence type="ECO:0000256" key="8">
    <source>
        <dbReference type="ARBA" id="ARBA00023136"/>
    </source>
</evidence>
<keyword evidence="3" id="KW-1003">Cell membrane</keyword>
<dbReference type="PANTHER" id="PTHR33121:SF79">
    <property type="entry name" value="CYCLIC DI-GMP PHOSPHODIESTERASE PDED-RELATED"/>
    <property type="match status" value="1"/>
</dbReference>
<evidence type="ECO:0000256" key="3">
    <source>
        <dbReference type="ARBA" id="ARBA00022475"/>
    </source>
</evidence>
<comment type="caution">
    <text evidence="12">The sequence shown here is derived from an EMBL/GenBank/DDBJ whole genome shotgun (WGS) entry which is preliminary data.</text>
</comment>
<dbReference type="Pfam" id="PF00563">
    <property type="entry name" value="EAL"/>
    <property type="match status" value="1"/>
</dbReference>
<dbReference type="EC" id="3.1.4.52" evidence="2"/>
<keyword evidence="6" id="KW-0378">Hydrolase</keyword>
<dbReference type="Proteomes" id="UP000327108">
    <property type="component" value="Unassembled WGS sequence"/>
</dbReference>
<feature type="domain" description="EAL" evidence="11">
    <location>
        <begin position="264"/>
        <end position="516"/>
    </location>
</feature>
<dbReference type="EMBL" id="VYXQ01000050">
    <property type="protein sequence ID" value="KAA9349523.1"/>
    <property type="molecule type" value="Genomic_DNA"/>
</dbReference>
<keyword evidence="4" id="KW-0973">c-di-GMP</keyword>
<evidence type="ECO:0000256" key="5">
    <source>
        <dbReference type="ARBA" id="ARBA00022692"/>
    </source>
</evidence>
<reference evidence="12 13" key="1">
    <citation type="submission" date="2019-09" db="EMBL/GenBank/DDBJ databases">
        <title>Biological control of the noxious weed angled onion (Allium triquetrum) thwarted by endophytic bacteria in Victoria, Australia.</title>
        <authorList>
            <person name="Tehranchian P."/>
            <person name="Adair R.J."/>
            <person name="Van T.H."/>
            <person name="Morrison P.D."/>
            <person name="Williams H."/>
            <person name="Lawrie A.C."/>
        </authorList>
    </citation>
    <scope>NUCLEOTIDE SEQUENCE [LARGE SCALE GENOMIC DNA]</scope>
    <source>
        <strain evidence="12 13">RPTAtOch1</strain>
    </source>
</reference>
<evidence type="ECO:0000313" key="13">
    <source>
        <dbReference type="Proteomes" id="UP000327108"/>
    </source>
</evidence>
<dbReference type="InterPro" id="IPR001633">
    <property type="entry name" value="EAL_dom"/>
</dbReference>
<keyword evidence="13" id="KW-1185">Reference proteome</keyword>
<dbReference type="SMART" id="SM00052">
    <property type="entry name" value="EAL"/>
    <property type="match status" value="1"/>
</dbReference>
<comment type="catalytic activity">
    <reaction evidence="9">
        <text>3',3'-c-di-GMP + H2O = 5'-phosphoguanylyl(3'-&gt;5')guanosine + H(+)</text>
        <dbReference type="Rhea" id="RHEA:24902"/>
        <dbReference type="ChEBI" id="CHEBI:15377"/>
        <dbReference type="ChEBI" id="CHEBI:15378"/>
        <dbReference type="ChEBI" id="CHEBI:58754"/>
        <dbReference type="ChEBI" id="CHEBI:58805"/>
        <dbReference type="EC" id="3.1.4.52"/>
    </reaction>
</comment>
<keyword evidence="7 10" id="KW-1133">Transmembrane helix</keyword>
<keyword evidence="8 10" id="KW-0472">Membrane</keyword>